<dbReference type="InterPro" id="IPR036188">
    <property type="entry name" value="FAD/NAD-bd_sf"/>
</dbReference>
<accession>A0A7W9QA35</accession>
<dbReference type="InterPro" id="IPR050464">
    <property type="entry name" value="Zeta_carotene_desat/Oxidored"/>
</dbReference>
<dbReference type="Gene3D" id="3.50.50.60">
    <property type="entry name" value="FAD/NAD(P)-binding domain"/>
    <property type="match status" value="1"/>
</dbReference>
<dbReference type="InterPro" id="IPR002937">
    <property type="entry name" value="Amino_oxidase"/>
</dbReference>
<dbReference type="SUPFAM" id="SSF51905">
    <property type="entry name" value="FAD/NAD(P)-binding domain"/>
    <property type="match status" value="1"/>
</dbReference>
<dbReference type="Pfam" id="PF01593">
    <property type="entry name" value="Amino_oxidase"/>
    <property type="match status" value="1"/>
</dbReference>
<dbReference type="PANTHER" id="PTHR42923">
    <property type="entry name" value="PROTOPORPHYRINOGEN OXIDASE"/>
    <property type="match status" value="1"/>
</dbReference>
<proteinExistence type="predicted"/>
<dbReference type="Proteomes" id="UP000588098">
    <property type="component" value="Unassembled WGS sequence"/>
</dbReference>
<evidence type="ECO:0000313" key="2">
    <source>
        <dbReference type="EMBL" id="MBB5936415.1"/>
    </source>
</evidence>
<sequence length="418" mass="45854">MRIGIVGAGTAGLATAWLLSGSHEIVLMEERDTPGGDARTISAHTGGDTCPVDLGVHGVSDQFPLWSRLMRSAGFGPDDLLPVPASRTLLHHDQERPYLVSPHTPQADRDREVILGPPWEALKSLSLEATRWEDEELHGEMTVEEAANWPQPHEALREEVMHALPASVFGCTTHDVAHLSARGVGGFFAAPQPSILEAAPAQHLRGGTQRLALALVDQLRTTEVRLRARLHRLERHGDRFTMIETSGHTHVVDAVIFAIPAYAAAAALQSLGGSTRLRTVLGAFTYQTIDYAAHLDPFGMPEDRKHWSTTNVTVHNGWSETTTWYGPGHDTDVFVSQFTHRRSRPDRQIARTSFRTPLPTPAAHCARRRLEQCQGEGGLYFAGAYTRTLNSQESAVASAVDLARRLTHANDRMGQLTN</sequence>
<organism evidence="2 3">
    <name type="scientific">Streptomyces zagrosensis</name>
    <dbReference type="NCBI Taxonomy" id="1042984"/>
    <lineage>
        <taxon>Bacteria</taxon>
        <taxon>Bacillati</taxon>
        <taxon>Actinomycetota</taxon>
        <taxon>Actinomycetes</taxon>
        <taxon>Kitasatosporales</taxon>
        <taxon>Streptomycetaceae</taxon>
        <taxon>Streptomyces</taxon>
    </lineage>
</organism>
<dbReference type="EMBL" id="JACHJL010000008">
    <property type="protein sequence ID" value="MBB5936415.1"/>
    <property type="molecule type" value="Genomic_DNA"/>
</dbReference>
<protein>
    <submittedName>
        <fullName evidence="2">Putative NAD/FAD-binding protein</fullName>
    </submittedName>
</protein>
<gene>
    <name evidence="2" type="ORF">FHS42_003490</name>
</gene>
<dbReference type="GO" id="GO:0016491">
    <property type="term" value="F:oxidoreductase activity"/>
    <property type="evidence" value="ECO:0007669"/>
    <property type="project" value="InterPro"/>
</dbReference>
<dbReference type="RefSeq" id="WP_184573018.1">
    <property type="nucleotide sequence ID" value="NZ_JACHJL010000008.1"/>
</dbReference>
<comment type="caution">
    <text evidence="2">The sequence shown here is derived from an EMBL/GenBank/DDBJ whole genome shotgun (WGS) entry which is preliminary data.</text>
</comment>
<dbReference type="AlphaFoldDB" id="A0A7W9QA35"/>
<evidence type="ECO:0000313" key="3">
    <source>
        <dbReference type="Proteomes" id="UP000588098"/>
    </source>
</evidence>
<name>A0A7W9QA35_9ACTN</name>
<keyword evidence="3" id="KW-1185">Reference proteome</keyword>
<feature type="domain" description="Amine oxidase" evidence="1">
    <location>
        <begin position="11"/>
        <end position="265"/>
    </location>
</feature>
<dbReference type="PANTHER" id="PTHR42923:SF17">
    <property type="entry name" value="AMINE OXIDASE DOMAIN-CONTAINING PROTEIN"/>
    <property type="match status" value="1"/>
</dbReference>
<reference evidence="2 3" key="1">
    <citation type="submission" date="2020-08" db="EMBL/GenBank/DDBJ databases">
        <title>Genomic Encyclopedia of Type Strains, Phase III (KMG-III): the genomes of soil and plant-associated and newly described type strains.</title>
        <authorList>
            <person name="Whitman W."/>
        </authorList>
    </citation>
    <scope>NUCLEOTIDE SEQUENCE [LARGE SCALE GENOMIC DNA]</scope>
    <source>
        <strain evidence="2 3">CECT 8305</strain>
    </source>
</reference>
<evidence type="ECO:0000259" key="1">
    <source>
        <dbReference type="Pfam" id="PF01593"/>
    </source>
</evidence>